<dbReference type="InterPro" id="IPR013655">
    <property type="entry name" value="PAS_fold_3"/>
</dbReference>
<dbReference type="PROSITE" id="PS50111">
    <property type="entry name" value="CHEMOTAXIS_TRANSDUC_2"/>
    <property type="match status" value="1"/>
</dbReference>
<dbReference type="InterPro" id="IPR051310">
    <property type="entry name" value="MCP_chemotaxis"/>
</dbReference>
<keyword evidence="8" id="KW-1185">Reference proteome</keyword>
<keyword evidence="2" id="KW-0807">Transducer</keyword>
<dbReference type="SUPFAM" id="SSF55785">
    <property type="entry name" value="PYP-like sensor domain (PAS domain)"/>
    <property type="match status" value="1"/>
</dbReference>
<organism evidence="7 8">
    <name type="scientific">Noviherbaspirillum aridicola</name>
    <dbReference type="NCBI Taxonomy" id="2849687"/>
    <lineage>
        <taxon>Bacteria</taxon>
        <taxon>Pseudomonadati</taxon>
        <taxon>Pseudomonadota</taxon>
        <taxon>Betaproteobacteria</taxon>
        <taxon>Burkholderiales</taxon>
        <taxon>Oxalobacteraceae</taxon>
        <taxon>Noviherbaspirillum</taxon>
    </lineage>
</organism>
<evidence type="ECO:0000256" key="1">
    <source>
        <dbReference type="ARBA" id="ARBA00029447"/>
    </source>
</evidence>
<dbReference type="Pfam" id="PF08447">
    <property type="entry name" value="PAS_3"/>
    <property type="match status" value="1"/>
</dbReference>
<comment type="similarity">
    <text evidence="1">Belongs to the methyl-accepting chemotaxis (MCP) protein family.</text>
</comment>
<evidence type="ECO:0000256" key="2">
    <source>
        <dbReference type="PROSITE-ProRule" id="PRU00284"/>
    </source>
</evidence>
<accession>A0ABQ4Q725</accession>
<sequence length="562" mass="59620">MRVNHPVTGNEYRMRPDQSLISRTDTRGVITYANRDFIEVSGYSEAELLGQPHNLIRHPDMPPEAFADMWAQLKAGRSWSGLVKNRRRNGDHYWVHANATPIWENGRVTGYTSVRTVPSREQVEAAEALYARFREDRARGLAIRHGQVVRTGLPGLLEALTRLSIARRVQLSVAVACACTLGVGLLGIRHADAADAAWLWAAMGAGVVFNVLLGVMLVRAVTRPLAHAVDVACQIAACNLTAPIDIGSRDETGQILHALATMKTSLANIVAGVRRNAQGIASGAAEIAAGNIDLSSRTEDQAASLEESAASMQQMIGTVRNNAEHAANARALVDRAQNIAVEGGAAMNQVVAAMEAIAQSSRRISDITGVIDGIAFQTNLLALNAAVEAARAGEQGRGFAVVAMEVRSLAARSAEASREITRLIKDAARQVEAGSAEVVHARQTMDGIVASVEQVAGMMGEITAASNEQNRGIAQLSETVMRMDQVTQQNAALAEQAAAASAALQTQGVELMQEFGVFRLDDAHGAAVQSARVIPLHGRRPAAADGGAAGIVAHARQKRLPA</sequence>
<dbReference type="EMBL" id="BPMK01000012">
    <property type="protein sequence ID" value="GIZ52806.1"/>
    <property type="molecule type" value="Genomic_DNA"/>
</dbReference>
<name>A0ABQ4Q725_9BURK</name>
<feature type="domain" description="Methyl-accepting transducer" evidence="4">
    <location>
        <begin position="276"/>
        <end position="505"/>
    </location>
</feature>
<dbReference type="PROSITE" id="PS50885">
    <property type="entry name" value="HAMP"/>
    <property type="match status" value="1"/>
</dbReference>
<dbReference type="CDD" id="cd00130">
    <property type="entry name" value="PAS"/>
    <property type="match status" value="1"/>
</dbReference>
<dbReference type="Pfam" id="PF00015">
    <property type="entry name" value="MCPsignal"/>
    <property type="match status" value="1"/>
</dbReference>
<evidence type="ECO:0000313" key="7">
    <source>
        <dbReference type="EMBL" id="GIZ52806.1"/>
    </source>
</evidence>
<dbReference type="CDD" id="cd06225">
    <property type="entry name" value="HAMP"/>
    <property type="match status" value="1"/>
</dbReference>
<dbReference type="PROSITE" id="PS50112">
    <property type="entry name" value="PAS"/>
    <property type="match status" value="1"/>
</dbReference>
<protein>
    <submittedName>
        <fullName evidence="7">Methyl-accepting chemotaxis protein</fullName>
    </submittedName>
</protein>
<feature type="transmembrane region" description="Helical" evidence="3">
    <location>
        <begin position="171"/>
        <end position="191"/>
    </location>
</feature>
<dbReference type="SMART" id="SM00304">
    <property type="entry name" value="HAMP"/>
    <property type="match status" value="1"/>
</dbReference>
<dbReference type="PANTHER" id="PTHR43531">
    <property type="entry name" value="PROTEIN ICFG"/>
    <property type="match status" value="1"/>
</dbReference>
<dbReference type="InterPro" id="IPR000014">
    <property type="entry name" value="PAS"/>
</dbReference>
<evidence type="ECO:0000313" key="8">
    <source>
        <dbReference type="Proteomes" id="UP000887222"/>
    </source>
</evidence>
<comment type="caution">
    <text evidence="7">The sequence shown here is derived from an EMBL/GenBank/DDBJ whole genome shotgun (WGS) entry which is preliminary data.</text>
</comment>
<dbReference type="Pfam" id="PF00672">
    <property type="entry name" value="HAMP"/>
    <property type="match status" value="1"/>
</dbReference>
<reference evidence="7 8" key="1">
    <citation type="journal article" date="2022" name="Int. J. Syst. Evol. Microbiol.">
        <title>Noviherbaspirillum aridicola sp. nov., isolated from an arid soil in Pakistan.</title>
        <authorList>
            <person name="Khan I.U."/>
            <person name="Saqib M."/>
            <person name="Amin A."/>
            <person name="Hussain F."/>
            <person name="Li L."/>
            <person name="Liu Y.H."/>
            <person name="Fang B.Z."/>
            <person name="Ahmed I."/>
            <person name="Li W.J."/>
        </authorList>
    </citation>
    <scope>NUCLEOTIDE SEQUENCE [LARGE SCALE GENOMIC DNA]</scope>
    <source>
        <strain evidence="7 8">NCCP-691</strain>
    </source>
</reference>
<dbReference type="InterPro" id="IPR004090">
    <property type="entry name" value="Chemotax_Me-accpt_rcpt"/>
</dbReference>
<dbReference type="NCBIfam" id="TIGR00229">
    <property type="entry name" value="sensory_box"/>
    <property type="match status" value="1"/>
</dbReference>
<dbReference type="CDD" id="cd11386">
    <property type="entry name" value="MCP_signal"/>
    <property type="match status" value="1"/>
</dbReference>
<dbReference type="SUPFAM" id="SSF58104">
    <property type="entry name" value="Methyl-accepting chemotaxis protein (MCP) signaling domain"/>
    <property type="match status" value="1"/>
</dbReference>
<keyword evidence="3" id="KW-0812">Transmembrane</keyword>
<dbReference type="PRINTS" id="PR00260">
    <property type="entry name" value="CHEMTRNSDUCR"/>
</dbReference>
<keyword evidence="3" id="KW-1133">Transmembrane helix</keyword>
<feature type="domain" description="HAMP" evidence="6">
    <location>
        <begin position="219"/>
        <end position="271"/>
    </location>
</feature>
<dbReference type="PANTHER" id="PTHR43531:SF7">
    <property type="entry name" value="AEROTAXIS RECEPTOR"/>
    <property type="match status" value="1"/>
</dbReference>
<dbReference type="InterPro" id="IPR035965">
    <property type="entry name" value="PAS-like_dom_sf"/>
</dbReference>
<feature type="transmembrane region" description="Helical" evidence="3">
    <location>
        <begin position="197"/>
        <end position="218"/>
    </location>
</feature>
<proteinExistence type="inferred from homology"/>
<evidence type="ECO:0000256" key="3">
    <source>
        <dbReference type="SAM" id="Phobius"/>
    </source>
</evidence>
<dbReference type="Gene3D" id="1.10.287.950">
    <property type="entry name" value="Methyl-accepting chemotaxis protein"/>
    <property type="match status" value="1"/>
</dbReference>
<dbReference type="SMART" id="SM00283">
    <property type="entry name" value="MA"/>
    <property type="match status" value="1"/>
</dbReference>
<gene>
    <name evidence="7" type="ORF">NCCP691_28200</name>
</gene>
<evidence type="ECO:0000259" key="6">
    <source>
        <dbReference type="PROSITE" id="PS50885"/>
    </source>
</evidence>
<dbReference type="InterPro" id="IPR004089">
    <property type="entry name" value="MCPsignal_dom"/>
</dbReference>
<keyword evidence="3" id="KW-0472">Membrane</keyword>
<feature type="domain" description="PAS" evidence="5">
    <location>
        <begin position="25"/>
        <end position="60"/>
    </location>
</feature>
<dbReference type="Proteomes" id="UP000887222">
    <property type="component" value="Unassembled WGS sequence"/>
</dbReference>
<evidence type="ECO:0000259" key="4">
    <source>
        <dbReference type="PROSITE" id="PS50111"/>
    </source>
</evidence>
<evidence type="ECO:0000259" key="5">
    <source>
        <dbReference type="PROSITE" id="PS50112"/>
    </source>
</evidence>
<dbReference type="Gene3D" id="3.30.450.20">
    <property type="entry name" value="PAS domain"/>
    <property type="match status" value="1"/>
</dbReference>
<dbReference type="InterPro" id="IPR003660">
    <property type="entry name" value="HAMP_dom"/>
</dbReference>
<dbReference type="RefSeq" id="WP_220809225.1">
    <property type="nucleotide sequence ID" value="NZ_BPMK01000012.1"/>
</dbReference>